<dbReference type="Proteomes" id="UP000094526">
    <property type="component" value="Unassembled WGS sequence"/>
</dbReference>
<proteinExistence type="predicted"/>
<feature type="compositionally biased region" description="Polar residues" evidence="1">
    <location>
        <begin position="162"/>
        <end position="181"/>
    </location>
</feature>
<evidence type="ECO:0000313" key="3">
    <source>
        <dbReference type="Proteomes" id="UP000094526"/>
    </source>
</evidence>
<evidence type="ECO:0000313" key="2">
    <source>
        <dbReference type="EMBL" id="OCT53590.1"/>
    </source>
</evidence>
<sequence>MQWTGGEVLIMVEGARSISRNTSSLAASSCPLLGLFHMQTSKNEETGDFERLGDELAVRVTRTADDRHEVSSHEPPTTATRSERSITATDDRHEPRMTATRSHHDEPPMTPSLRVETRETAIGLHNAVCPCGGVVRTTFRFRLVWWERKSSDMKFETERSTAESAANQRQSQQKLNSTWESPSEDRQ</sequence>
<name>A0A1C1CYW4_9EURO</name>
<reference evidence="3" key="1">
    <citation type="submission" date="2015-07" db="EMBL/GenBank/DDBJ databases">
        <authorList>
            <person name="Teixeira M.M."/>
            <person name="Souza R.C."/>
            <person name="Almeida L.G."/>
            <person name="Vicente V.A."/>
            <person name="de Hoog S."/>
            <person name="Bocca A.L."/>
            <person name="de Almeida S.R."/>
            <person name="Vasconcelos A.T."/>
            <person name="Felipe M.S."/>
        </authorList>
    </citation>
    <scope>NUCLEOTIDE SEQUENCE [LARGE SCALE GENOMIC DNA]</scope>
    <source>
        <strain evidence="3">KSF</strain>
    </source>
</reference>
<feature type="compositionally biased region" description="Basic and acidic residues" evidence="1">
    <location>
        <begin position="81"/>
        <end position="107"/>
    </location>
</feature>
<dbReference type="EMBL" id="LGRB01000008">
    <property type="protein sequence ID" value="OCT53590.1"/>
    <property type="molecule type" value="Genomic_DNA"/>
</dbReference>
<keyword evidence="3" id="KW-1185">Reference proteome</keyword>
<organism evidence="2 3">
    <name type="scientific">Cladophialophora carrionii</name>
    <dbReference type="NCBI Taxonomy" id="86049"/>
    <lineage>
        <taxon>Eukaryota</taxon>
        <taxon>Fungi</taxon>
        <taxon>Dikarya</taxon>
        <taxon>Ascomycota</taxon>
        <taxon>Pezizomycotina</taxon>
        <taxon>Eurotiomycetes</taxon>
        <taxon>Chaetothyriomycetidae</taxon>
        <taxon>Chaetothyriales</taxon>
        <taxon>Herpotrichiellaceae</taxon>
        <taxon>Cladophialophora</taxon>
    </lineage>
</organism>
<dbReference type="VEuPathDB" id="FungiDB:CLCR_10185"/>
<feature type="region of interest" description="Disordered" evidence="1">
    <location>
        <begin position="62"/>
        <end position="111"/>
    </location>
</feature>
<feature type="region of interest" description="Disordered" evidence="1">
    <location>
        <begin position="152"/>
        <end position="187"/>
    </location>
</feature>
<gene>
    <name evidence="2" type="ORF">CLCR_10185</name>
</gene>
<dbReference type="AlphaFoldDB" id="A0A1C1CYW4"/>
<feature type="compositionally biased region" description="Basic and acidic residues" evidence="1">
    <location>
        <begin position="152"/>
        <end position="161"/>
    </location>
</feature>
<feature type="compositionally biased region" description="Basic and acidic residues" evidence="1">
    <location>
        <begin position="62"/>
        <end position="72"/>
    </location>
</feature>
<evidence type="ECO:0000256" key="1">
    <source>
        <dbReference type="SAM" id="MobiDB-lite"/>
    </source>
</evidence>
<protein>
    <submittedName>
        <fullName evidence="2">Uncharacterized protein</fullName>
    </submittedName>
</protein>
<comment type="caution">
    <text evidence="2">The sequence shown here is derived from an EMBL/GenBank/DDBJ whole genome shotgun (WGS) entry which is preliminary data.</text>
</comment>
<accession>A0A1C1CYW4</accession>